<feature type="transmembrane region" description="Helical" evidence="1">
    <location>
        <begin position="49"/>
        <end position="68"/>
    </location>
</feature>
<keyword evidence="1" id="KW-0472">Membrane</keyword>
<keyword evidence="1" id="KW-0812">Transmembrane</keyword>
<dbReference type="InterPro" id="IPR047789">
    <property type="entry name" value="CU044_5270-like"/>
</dbReference>
<evidence type="ECO:0000256" key="1">
    <source>
        <dbReference type="SAM" id="Phobius"/>
    </source>
</evidence>
<dbReference type="AlphaFoldDB" id="A0A1P8U5N7"/>
<name>A0A1P8U5N7_9MICO</name>
<accession>A0A1P8U5N7</accession>
<dbReference type="STRING" id="36805.BOH66_03380"/>
<sequence length="360" mass="37494">MTLLRNTRSETEPPESTLHRGRAALLAAASGSAQPHISTSRRPRRARRFAIGGLSTVGAAALVAGLVLTDVVGLAGWRGGADAAAAAVLDEASAAAIASVDPVVQPGQYLRVNTRGVHLSSGGIGDVVASYQYASDDTLYRPADPSDDWVWVRGPQSIAATFGPESEQVANAWWDAVSSSSGSFEAGDLLRAPGGAFYGGDAGAGFADLDQLPRDPYRLLNYIYRVTLGSGPSPDTEALVYMADRLRVGNVPADLRAAMYKAAAMIPGVTFTSDQATLDGRTGVAIGRVEDAWGTRVDIIIDPDTGTFIGDREVLLRDQDGVPAGTAVRWTSVTSSVVDEAPEGGSVCGKMTVDPETGQC</sequence>
<proteinExistence type="predicted"/>
<evidence type="ECO:0000313" key="3">
    <source>
        <dbReference type="Proteomes" id="UP000187185"/>
    </source>
</evidence>
<evidence type="ECO:0000313" key="2">
    <source>
        <dbReference type="EMBL" id="APZ33425.1"/>
    </source>
</evidence>
<reference evidence="2 3" key="1">
    <citation type="submission" date="2016-12" db="EMBL/GenBank/DDBJ databases">
        <title>Complete genome sequence of Microbacterium aurum KACC 15219.</title>
        <authorList>
            <person name="Jung Y."/>
            <person name="Shin J.-H."/>
            <person name="Lee Y.-J."/>
            <person name="Yi H."/>
            <person name="Bahn Y.-S."/>
            <person name="Kim J.F."/>
            <person name="Lee D.-W."/>
        </authorList>
    </citation>
    <scope>NUCLEOTIDE SEQUENCE [LARGE SCALE GENOMIC DNA]</scope>
    <source>
        <strain evidence="2 3">KACC 15219</strain>
    </source>
</reference>
<keyword evidence="1" id="KW-1133">Transmembrane helix</keyword>
<dbReference type="Proteomes" id="UP000187185">
    <property type="component" value="Chromosome"/>
</dbReference>
<dbReference type="KEGG" id="maur:BOH66_03380"/>
<keyword evidence="3" id="KW-1185">Reference proteome</keyword>
<dbReference type="EMBL" id="CP018762">
    <property type="protein sequence ID" value="APZ33425.1"/>
    <property type="molecule type" value="Genomic_DNA"/>
</dbReference>
<organism evidence="2 3">
    <name type="scientific">Microbacterium aurum</name>
    <dbReference type="NCBI Taxonomy" id="36805"/>
    <lineage>
        <taxon>Bacteria</taxon>
        <taxon>Bacillati</taxon>
        <taxon>Actinomycetota</taxon>
        <taxon>Actinomycetes</taxon>
        <taxon>Micrococcales</taxon>
        <taxon>Microbacteriaceae</taxon>
        <taxon>Microbacterium</taxon>
    </lineage>
</organism>
<protein>
    <recommendedName>
        <fullName evidence="4">CU044_5270 family protein</fullName>
    </recommendedName>
</protein>
<dbReference type="NCBIfam" id="NF038083">
    <property type="entry name" value="CU044_5270_fam"/>
    <property type="match status" value="1"/>
</dbReference>
<evidence type="ECO:0008006" key="4">
    <source>
        <dbReference type="Google" id="ProtNLM"/>
    </source>
</evidence>
<gene>
    <name evidence="2" type="ORF">BOH66_03380</name>
</gene>